<evidence type="ECO:0000256" key="2">
    <source>
        <dbReference type="ARBA" id="ARBA00022679"/>
    </source>
</evidence>
<dbReference type="NCBIfam" id="TIGR00536">
    <property type="entry name" value="hemK_fam"/>
    <property type="match status" value="1"/>
</dbReference>
<dbReference type="Pfam" id="PF17827">
    <property type="entry name" value="PrmC_N"/>
    <property type="match status" value="1"/>
</dbReference>
<dbReference type="InterPro" id="IPR007848">
    <property type="entry name" value="Small_mtfrase_dom"/>
</dbReference>
<dbReference type="CDD" id="cd02440">
    <property type="entry name" value="AdoMet_MTases"/>
    <property type="match status" value="1"/>
</dbReference>
<dbReference type="PROSITE" id="PS00092">
    <property type="entry name" value="N6_MTASE"/>
    <property type="match status" value="1"/>
</dbReference>
<reference evidence="8" key="2">
    <citation type="journal article" date="2021" name="PeerJ">
        <title>Extensive microbial diversity within the chicken gut microbiome revealed by metagenomics and culture.</title>
        <authorList>
            <person name="Gilroy R."/>
            <person name="Ravi A."/>
            <person name="Getino M."/>
            <person name="Pursley I."/>
            <person name="Horton D.L."/>
            <person name="Alikhan N.F."/>
            <person name="Baker D."/>
            <person name="Gharbi K."/>
            <person name="Hall N."/>
            <person name="Watson M."/>
            <person name="Adriaenssens E.M."/>
            <person name="Foster-Nyarko E."/>
            <person name="Jarju S."/>
            <person name="Secka A."/>
            <person name="Antonio M."/>
            <person name="Oren A."/>
            <person name="Chaudhuri R.R."/>
            <person name="La Ragione R."/>
            <person name="Hildebrand F."/>
            <person name="Pallen M.J."/>
        </authorList>
    </citation>
    <scope>NUCLEOTIDE SEQUENCE</scope>
    <source>
        <strain evidence="8">USAMLcec3-3695</strain>
    </source>
</reference>
<dbReference type="GO" id="GO:0102559">
    <property type="term" value="F:peptide chain release factor N(5)-glutamine methyltransferase activity"/>
    <property type="evidence" value="ECO:0007669"/>
    <property type="project" value="UniProtKB-EC"/>
</dbReference>
<feature type="binding site" evidence="5">
    <location>
        <begin position="113"/>
        <end position="117"/>
    </location>
    <ligand>
        <name>S-adenosyl-L-methionine</name>
        <dbReference type="ChEBI" id="CHEBI:59789"/>
    </ligand>
</feature>
<dbReference type="Proteomes" id="UP000824109">
    <property type="component" value="Unassembled WGS sequence"/>
</dbReference>
<dbReference type="InterPro" id="IPR050320">
    <property type="entry name" value="N5-glutamine_MTase"/>
</dbReference>
<dbReference type="Gene3D" id="3.40.50.150">
    <property type="entry name" value="Vaccinia Virus protein VP39"/>
    <property type="match status" value="1"/>
</dbReference>
<evidence type="ECO:0000256" key="4">
    <source>
        <dbReference type="ARBA" id="ARBA00048391"/>
    </source>
</evidence>
<dbReference type="InterPro" id="IPR002052">
    <property type="entry name" value="DNA_methylase_N6_adenine_CS"/>
</dbReference>
<feature type="binding site" evidence="5">
    <location>
        <begin position="178"/>
        <end position="181"/>
    </location>
    <ligand>
        <name>substrate</name>
    </ligand>
</feature>
<dbReference type="PANTHER" id="PTHR18895">
    <property type="entry name" value="HEMK METHYLTRANSFERASE"/>
    <property type="match status" value="1"/>
</dbReference>
<dbReference type="Pfam" id="PF05175">
    <property type="entry name" value="MTS"/>
    <property type="match status" value="1"/>
</dbReference>
<comment type="function">
    <text evidence="5">Methylates the class 1 translation termination release factors RF1/PrfA and RF2/PrfB on the glutamine residue of the universally conserved GGQ motif.</text>
</comment>
<dbReference type="AlphaFoldDB" id="A0A9D1SF68"/>
<comment type="caution">
    <text evidence="5">Lacks conserved residue(s) required for the propagation of feature annotation.</text>
</comment>
<dbReference type="PANTHER" id="PTHR18895:SF74">
    <property type="entry name" value="MTRF1L RELEASE FACTOR GLUTAMINE METHYLTRANSFERASE"/>
    <property type="match status" value="1"/>
</dbReference>
<dbReference type="InterPro" id="IPR029063">
    <property type="entry name" value="SAM-dependent_MTases_sf"/>
</dbReference>
<evidence type="ECO:0000313" key="9">
    <source>
        <dbReference type="Proteomes" id="UP000824109"/>
    </source>
</evidence>
<keyword evidence="3 5" id="KW-0949">S-adenosyl-L-methionine</keyword>
<gene>
    <name evidence="5 8" type="primary">prmC</name>
    <name evidence="8" type="ORF">IAA61_06480</name>
</gene>
<comment type="similarity">
    <text evidence="5">Belongs to the protein N5-glutamine methyltransferase family. PrmC subfamily.</text>
</comment>
<dbReference type="InterPro" id="IPR004556">
    <property type="entry name" value="HemK-like"/>
</dbReference>
<feature type="domain" description="Methyltransferase small" evidence="6">
    <location>
        <begin position="95"/>
        <end position="184"/>
    </location>
</feature>
<dbReference type="HAMAP" id="MF_02126">
    <property type="entry name" value="RF_methyltr_PrmC"/>
    <property type="match status" value="1"/>
</dbReference>
<evidence type="ECO:0000256" key="3">
    <source>
        <dbReference type="ARBA" id="ARBA00022691"/>
    </source>
</evidence>
<evidence type="ECO:0000259" key="6">
    <source>
        <dbReference type="Pfam" id="PF05175"/>
    </source>
</evidence>
<dbReference type="GO" id="GO:0003676">
    <property type="term" value="F:nucleic acid binding"/>
    <property type="evidence" value="ECO:0007669"/>
    <property type="project" value="InterPro"/>
</dbReference>
<keyword evidence="2 5" id="KW-0808">Transferase</keyword>
<dbReference type="EMBL" id="DVNB01000069">
    <property type="protein sequence ID" value="HIU57442.1"/>
    <property type="molecule type" value="Genomic_DNA"/>
</dbReference>
<dbReference type="Gene3D" id="1.10.8.10">
    <property type="entry name" value="DNA helicase RuvA subunit, C-terminal domain"/>
    <property type="match status" value="1"/>
</dbReference>
<reference evidence="8" key="1">
    <citation type="submission" date="2020-10" db="EMBL/GenBank/DDBJ databases">
        <authorList>
            <person name="Gilroy R."/>
        </authorList>
    </citation>
    <scope>NUCLEOTIDE SEQUENCE</scope>
    <source>
        <strain evidence="8">USAMLcec3-3695</strain>
    </source>
</reference>
<dbReference type="InterPro" id="IPR040758">
    <property type="entry name" value="PrmC_N"/>
</dbReference>
<evidence type="ECO:0000313" key="8">
    <source>
        <dbReference type="EMBL" id="HIU57442.1"/>
    </source>
</evidence>
<comment type="caution">
    <text evidence="8">The sequence shown here is derived from an EMBL/GenBank/DDBJ whole genome shotgun (WGS) entry which is preliminary data.</text>
</comment>
<dbReference type="NCBIfam" id="TIGR03534">
    <property type="entry name" value="RF_mod_PrmC"/>
    <property type="match status" value="1"/>
</dbReference>
<dbReference type="EC" id="2.1.1.297" evidence="5"/>
<dbReference type="InterPro" id="IPR019874">
    <property type="entry name" value="RF_methyltr_PrmC"/>
</dbReference>
<proteinExistence type="inferred from homology"/>
<dbReference type="SUPFAM" id="SSF53335">
    <property type="entry name" value="S-adenosyl-L-methionine-dependent methyltransferases"/>
    <property type="match status" value="1"/>
</dbReference>
<feature type="domain" description="Release factor glutamine methyltransferase N-terminal" evidence="7">
    <location>
        <begin position="7"/>
        <end position="69"/>
    </location>
</feature>
<comment type="catalytic activity">
    <reaction evidence="4 5">
        <text>L-glutaminyl-[peptide chain release factor] + S-adenosyl-L-methionine = N(5)-methyl-L-glutaminyl-[peptide chain release factor] + S-adenosyl-L-homocysteine + H(+)</text>
        <dbReference type="Rhea" id="RHEA:42896"/>
        <dbReference type="Rhea" id="RHEA-COMP:10271"/>
        <dbReference type="Rhea" id="RHEA-COMP:10272"/>
        <dbReference type="ChEBI" id="CHEBI:15378"/>
        <dbReference type="ChEBI" id="CHEBI:30011"/>
        <dbReference type="ChEBI" id="CHEBI:57856"/>
        <dbReference type="ChEBI" id="CHEBI:59789"/>
        <dbReference type="ChEBI" id="CHEBI:61891"/>
        <dbReference type="EC" id="2.1.1.297"/>
    </reaction>
</comment>
<keyword evidence="1 5" id="KW-0489">Methyltransferase</keyword>
<accession>A0A9D1SF68</accession>
<evidence type="ECO:0000259" key="7">
    <source>
        <dbReference type="Pfam" id="PF17827"/>
    </source>
</evidence>
<dbReference type="GO" id="GO:0032259">
    <property type="term" value="P:methylation"/>
    <property type="evidence" value="ECO:0007669"/>
    <property type="project" value="UniProtKB-KW"/>
</dbReference>
<evidence type="ECO:0000256" key="1">
    <source>
        <dbReference type="ARBA" id="ARBA00022603"/>
    </source>
</evidence>
<protein>
    <recommendedName>
        <fullName evidence="5">Release factor glutamine methyltransferase</fullName>
        <shortName evidence="5">RF MTase</shortName>
        <ecNumber evidence="5">2.1.1.297</ecNumber>
    </recommendedName>
    <alternativeName>
        <fullName evidence="5">N5-glutamine methyltransferase PrmC</fullName>
    </alternativeName>
    <alternativeName>
        <fullName evidence="5">Protein-(glutamine-N5) MTase PrmC</fullName>
    </alternativeName>
    <alternativeName>
        <fullName evidence="5">Protein-glutamine N-methyltransferase PrmC</fullName>
    </alternativeName>
</protein>
<feature type="binding site" evidence="5">
    <location>
        <position position="136"/>
    </location>
    <ligand>
        <name>S-adenosyl-L-methionine</name>
        <dbReference type="ChEBI" id="CHEBI:59789"/>
    </ligand>
</feature>
<name>A0A9D1SF68_9FIRM</name>
<organism evidence="8 9">
    <name type="scientific">Candidatus Ornithomonoglobus merdipullorum</name>
    <dbReference type="NCBI Taxonomy" id="2840895"/>
    <lineage>
        <taxon>Bacteria</taxon>
        <taxon>Bacillati</taxon>
        <taxon>Bacillota</taxon>
        <taxon>Clostridia</taxon>
        <taxon>Candidatus Ornithomonoglobus</taxon>
    </lineage>
</organism>
<sequence length="280" mass="31128">MVIGKLRSELRRELGENAHEADWIITHVTGLTQSDFVLRPREVTDDELREIRGLVNRRLDGEPLQYILGETEFMGLRFKVTGETLIPRADTETLAEEVIEKIGNRKRRVLDIGTGSGCIGISIAKMCKNAEVTLLDYSDAILDVASENAELNGVSAKTVKCDILEEIPEGKYDIIVSNPPYIETETIFGLDNIVTSYEPIEALDGGFDGLMFYRRIAEIAGKLFDGSGFIAFEIGYNQGEAVTELLKDEDFSSVRLKKDACGNDRVVTAKLRQGVFERGD</sequence>
<feature type="binding site" evidence="5">
    <location>
        <position position="178"/>
    </location>
    <ligand>
        <name>S-adenosyl-L-methionine</name>
        <dbReference type="ChEBI" id="CHEBI:59789"/>
    </ligand>
</feature>
<evidence type="ECO:0000256" key="5">
    <source>
        <dbReference type="HAMAP-Rule" id="MF_02126"/>
    </source>
</evidence>